<dbReference type="Proteomes" id="UP001060170">
    <property type="component" value="Chromosome 1"/>
</dbReference>
<comment type="caution">
    <text evidence="1">The sequence shown here is derived from an EMBL/GenBank/DDBJ whole genome shotgun (WGS) entry which is preliminary data.</text>
</comment>
<evidence type="ECO:0000313" key="2">
    <source>
        <dbReference type="Proteomes" id="UP001060170"/>
    </source>
</evidence>
<dbReference type="EMBL" id="CM045865">
    <property type="protein sequence ID" value="KAI7962543.1"/>
    <property type="molecule type" value="Genomic_DNA"/>
</dbReference>
<protein>
    <submittedName>
        <fullName evidence="1">Uncharacterized protein</fullName>
    </submittedName>
</protein>
<proteinExistence type="predicted"/>
<name>A0ACC0F193_9BASI</name>
<sequence length="204" mass="22284">PDMLNGKDPSRGMIYILFTVMIATLSINLSSALTCLKSFRTLRGGYRVVPQGRACKPRLTASAFEFCCRLVCDTGVYTHDCNFDSCSLSLPSGPSSIFFMTFQGCKKADGSGSATTVFVASFVTSTDRQTLSAQRRTFILSEKFLKLIQNNTLLQLLTLLITPRAKNLHGTIALLNNFTCLRSLVDGASFSPHQTATNVLNFKG</sequence>
<organism evidence="1 2">
    <name type="scientific">Puccinia striiformis f. sp. tritici</name>
    <dbReference type="NCBI Taxonomy" id="168172"/>
    <lineage>
        <taxon>Eukaryota</taxon>
        <taxon>Fungi</taxon>
        <taxon>Dikarya</taxon>
        <taxon>Basidiomycota</taxon>
        <taxon>Pucciniomycotina</taxon>
        <taxon>Pucciniomycetes</taxon>
        <taxon>Pucciniales</taxon>
        <taxon>Pucciniaceae</taxon>
        <taxon>Puccinia</taxon>
    </lineage>
</organism>
<feature type="non-terminal residue" evidence="1">
    <location>
        <position position="1"/>
    </location>
</feature>
<evidence type="ECO:0000313" key="1">
    <source>
        <dbReference type="EMBL" id="KAI7962543.1"/>
    </source>
</evidence>
<keyword evidence="2" id="KW-1185">Reference proteome</keyword>
<reference evidence="2" key="2">
    <citation type="journal article" date="2018" name="Mol. Plant Microbe Interact.">
        <title>Genome sequence resources for the wheat stripe rust pathogen (Puccinia striiformis f. sp. tritici) and the barley stripe rust pathogen (Puccinia striiformis f. sp. hordei).</title>
        <authorList>
            <person name="Xia C."/>
            <person name="Wang M."/>
            <person name="Yin C."/>
            <person name="Cornejo O.E."/>
            <person name="Hulbert S.H."/>
            <person name="Chen X."/>
        </authorList>
    </citation>
    <scope>NUCLEOTIDE SEQUENCE [LARGE SCALE GENOMIC DNA]</scope>
    <source>
        <strain evidence="2">93-210</strain>
    </source>
</reference>
<reference evidence="2" key="1">
    <citation type="journal article" date="2018" name="BMC Genomics">
        <title>Genomic insights into host adaptation between the wheat stripe rust pathogen (Puccinia striiformis f. sp. tritici) and the barley stripe rust pathogen (Puccinia striiformis f. sp. hordei).</title>
        <authorList>
            <person name="Xia C."/>
            <person name="Wang M."/>
            <person name="Yin C."/>
            <person name="Cornejo O.E."/>
            <person name="Hulbert S.H."/>
            <person name="Chen X."/>
        </authorList>
    </citation>
    <scope>NUCLEOTIDE SEQUENCE [LARGE SCALE GENOMIC DNA]</scope>
    <source>
        <strain evidence="2">93-210</strain>
    </source>
</reference>
<reference evidence="1 2" key="3">
    <citation type="journal article" date="2022" name="Microbiol. Spectr.">
        <title>Folding features and dynamics of 3D genome architecture in plant fungal pathogens.</title>
        <authorList>
            <person name="Xia C."/>
        </authorList>
    </citation>
    <scope>NUCLEOTIDE SEQUENCE [LARGE SCALE GENOMIC DNA]</scope>
    <source>
        <strain evidence="1 2">93-210</strain>
    </source>
</reference>
<accession>A0ACC0F193</accession>
<gene>
    <name evidence="1" type="ORF">MJO28_000637</name>
</gene>